<evidence type="ECO:0000313" key="5">
    <source>
        <dbReference type="EMBL" id="VFK08472.1"/>
    </source>
</evidence>
<evidence type="ECO:0000313" key="3">
    <source>
        <dbReference type="EMBL" id="VFJ48814.1"/>
    </source>
</evidence>
<dbReference type="Pfam" id="PF01391">
    <property type="entry name" value="Collagen"/>
    <property type="match status" value="1"/>
</dbReference>
<dbReference type="EMBL" id="CAADFA010000069">
    <property type="protein sequence ID" value="VFJ49309.1"/>
    <property type="molecule type" value="Genomic_DNA"/>
</dbReference>
<protein>
    <submittedName>
        <fullName evidence="3">Collagen triple helix repeat-containing protein</fullName>
    </submittedName>
</protein>
<reference evidence="3" key="1">
    <citation type="submission" date="2019-02" db="EMBL/GenBank/DDBJ databases">
        <authorList>
            <person name="Gruber-Vodicka R. H."/>
            <person name="Seah K. B. B."/>
        </authorList>
    </citation>
    <scope>NUCLEOTIDE SEQUENCE</scope>
    <source>
        <strain evidence="3">BECK_BZ163</strain>
        <strain evidence="5">BECK_BZ164</strain>
        <strain evidence="4">BECK_BZ165</strain>
    </source>
</reference>
<dbReference type="GO" id="GO:0031012">
    <property type="term" value="C:extracellular matrix"/>
    <property type="evidence" value="ECO:0007669"/>
    <property type="project" value="TreeGrafter"/>
</dbReference>
<evidence type="ECO:0000256" key="2">
    <source>
        <dbReference type="SAM" id="Phobius"/>
    </source>
</evidence>
<proteinExistence type="predicted"/>
<sequence>MKFEKYDRGALPTKGDSLLVGEEVFLVIEIINDTELTIDIPHTVGVRDAAAYTDSDLFSVRTGAEVDALVVDRAANVGIGTATPAARLDVAGGIRIGDETDCDTQREGIIRYSNTGKEVEFCNGSEWTRVEGPQGEQGPQGEKGDTGETGPQGEQGPEGPQGEKGDTGETGLQGEQGSPGVDGEDGESAYQLWLEAGNTGTEEDFIASLKGEKGDTGDSFWSESGDDVYYAGGNIGIGTANPEAKLDVVGGIKVGNETHCDAQREGTIHCNDTDKAVEFCNGSAWTQIGGSGDLEVPEDLTLPSIGEEVLIAQIEPFSLCKIYMHSSENYHYQPLELYIMRPYENYILLSGHFLFFVNVFFFLLCVSAPLRLILLSQTPHKELITAEARRRREERKNSVSSSCSFASFVDRFFNRLRFSALWDQW</sequence>
<keyword evidence="3" id="KW-0176">Collagen</keyword>
<dbReference type="InterPro" id="IPR008160">
    <property type="entry name" value="Collagen"/>
</dbReference>
<feature type="transmembrane region" description="Helical" evidence="2">
    <location>
        <begin position="353"/>
        <end position="374"/>
    </location>
</feature>
<gene>
    <name evidence="3" type="ORF">BECKFM1743A_GA0114220_100636</name>
    <name evidence="5" type="ORF">BECKFM1743B_GA0114221_100716</name>
    <name evidence="4" type="ORF">BECKFM1743C_GA0114222_100696</name>
</gene>
<keyword evidence="2" id="KW-1133">Transmembrane helix</keyword>
<dbReference type="PANTHER" id="PTHR24023:SF1082">
    <property type="entry name" value="COLLAGEN TRIPLE HELIX REPEAT"/>
    <property type="match status" value="1"/>
</dbReference>
<dbReference type="EMBL" id="CAADEZ010000063">
    <property type="protein sequence ID" value="VFJ48814.1"/>
    <property type="molecule type" value="Genomic_DNA"/>
</dbReference>
<feature type="region of interest" description="Disordered" evidence="1">
    <location>
        <begin position="123"/>
        <end position="186"/>
    </location>
</feature>
<dbReference type="AlphaFoldDB" id="A0A450SA06"/>
<evidence type="ECO:0000256" key="1">
    <source>
        <dbReference type="SAM" id="MobiDB-lite"/>
    </source>
</evidence>
<name>A0A450SA06_9GAMM</name>
<dbReference type="InterPro" id="IPR050149">
    <property type="entry name" value="Collagen_superfamily"/>
</dbReference>
<feature type="compositionally biased region" description="Low complexity" evidence="1">
    <location>
        <begin position="131"/>
        <end position="140"/>
    </location>
</feature>
<feature type="compositionally biased region" description="Low complexity" evidence="1">
    <location>
        <begin position="148"/>
        <end position="160"/>
    </location>
</feature>
<dbReference type="PANTHER" id="PTHR24023">
    <property type="entry name" value="COLLAGEN ALPHA"/>
    <property type="match status" value="1"/>
</dbReference>
<dbReference type="GO" id="GO:0005615">
    <property type="term" value="C:extracellular space"/>
    <property type="evidence" value="ECO:0007669"/>
    <property type="project" value="TreeGrafter"/>
</dbReference>
<keyword evidence="2" id="KW-0472">Membrane</keyword>
<keyword evidence="2" id="KW-0812">Transmembrane</keyword>
<accession>A0A450SA06</accession>
<evidence type="ECO:0000313" key="4">
    <source>
        <dbReference type="EMBL" id="VFJ49309.1"/>
    </source>
</evidence>
<organism evidence="3">
    <name type="scientific">Candidatus Kentrum sp. FM</name>
    <dbReference type="NCBI Taxonomy" id="2126340"/>
    <lineage>
        <taxon>Bacteria</taxon>
        <taxon>Pseudomonadati</taxon>
        <taxon>Pseudomonadota</taxon>
        <taxon>Gammaproteobacteria</taxon>
        <taxon>Candidatus Kentrum</taxon>
    </lineage>
</organism>
<dbReference type="EMBL" id="CAADFL010000071">
    <property type="protein sequence ID" value="VFK08472.1"/>
    <property type="molecule type" value="Genomic_DNA"/>
</dbReference>